<sequence length="148" mass="16565">MSHNRVQAGRQLPEAYQKLAELGEIVDSVIDREVHELVKLRASYLNGCAFCVDMHSNDALKGGESQQRLFLVATWREAGDHFTESERAVLALVDEVTKLGEHGVADATYDEVARHFSEREIATLLMAIGLINVYNRLAVSTRMTPPKR</sequence>
<evidence type="ECO:0000313" key="3">
    <source>
        <dbReference type="Proteomes" id="UP001500908"/>
    </source>
</evidence>
<protein>
    <submittedName>
        <fullName evidence="2">Carboxymuconolactone decarboxylase family protein</fullName>
    </submittedName>
</protein>
<dbReference type="EMBL" id="BAABDD010000001">
    <property type="protein sequence ID" value="GAA3724224.1"/>
    <property type="molecule type" value="Genomic_DNA"/>
</dbReference>
<comment type="caution">
    <text evidence="2">The sequence shown here is derived from an EMBL/GenBank/DDBJ whole genome shotgun (WGS) entry which is preliminary data.</text>
</comment>
<keyword evidence="3" id="KW-1185">Reference proteome</keyword>
<dbReference type="Pfam" id="PF02627">
    <property type="entry name" value="CMD"/>
    <property type="match status" value="1"/>
</dbReference>
<dbReference type="InterPro" id="IPR004675">
    <property type="entry name" value="AhpD_core"/>
</dbReference>
<proteinExistence type="predicted"/>
<feature type="domain" description="Carboxymuconolactone decarboxylase-like" evidence="1">
    <location>
        <begin position="13"/>
        <end position="94"/>
    </location>
</feature>
<dbReference type="InterPro" id="IPR029032">
    <property type="entry name" value="AhpD-like"/>
</dbReference>
<dbReference type="PANTHER" id="PTHR34846">
    <property type="entry name" value="4-CARBOXYMUCONOLACTONE DECARBOXYLASE FAMILY PROTEIN (AFU_ORTHOLOGUE AFUA_6G11590)"/>
    <property type="match status" value="1"/>
</dbReference>
<dbReference type="Gene3D" id="1.20.1290.10">
    <property type="entry name" value="AhpD-like"/>
    <property type="match status" value="1"/>
</dbReference>
<dbReference type="RefSeq" id="WP_344966232.1">
    <property type="nucleotide sequence ID" value="NZ_BAABDD010000001.1"/>
</dbReference>
<dbReference type="Proteomes" id="UP001500908">
    <property type="component" value="Unassembled WGS sequence"/>
</dbReference>
<dbReference type="InterPro" id="IPR003779">
    <property type="entry name" value="CMD-like"/>
</dbReference>
<name>A0ABP7EYH0_9ACTN</name>
<accession>A0ABP7EYH0</accession>
<evidence type="ECO:0000313" key="2">
    <source>
        <dbReference type="EMBL" id="GAA3724224.1"/>
    </source>
</evidence>
<dbReference type="SUPFAM" id="SSF69118">
    <property type="entry name" value="AhpD-like"/>
    <property type="match status" value="1"/>
</dbReference>
<gene>
    <name evidence="2" type="ORF">GCM10022402_01050</name>
</gene>
<evidence type="ECO:0000259" key="1">
    <source>
        <dbReference type="Pfam" id="PF02627"/>
    </source>
</evidence>
<organism evidence="2 3">
    <name type="scientific">Salinactinospora qingdaonensis</name>
    <dbReference type="NCBI Taxonomy" id="702744"/>
    <lineage>
        <taxon>Bacteria</taxon>
        <taxon>Bacillati</taxon>
        <taxon>Actinomycetota</taxon>
        <taxon>Actinomycetes</taxon>
        <taxon>Streptosporangiales</taxon>
        <taxon>Nocardiopsidaceae</taxon>
        <taxon>Salinactinospora</taxon>
    </lineage>
</organism>
<dbReference type="PANTHER" id="PTHR34846:SF7">
    <property type="entry name" value="BLL7811 PROTEIN"/>
    <property type="match status" value="1"/>
</dbReference>
<reference evidence="3" key="1">
    <citation type="journal article" date="2019" name="Int. J. Syst. Evol. Microbiol.">
        <title>The Global Catalogue of Microorganisms (GCM) 10K type strain sequencing project: providing services to taxonomists for standard genome sequencing and annotation.</title>
        <authorList>
            <consortium name="The Broad Institute Genomics Platform"/>
            <consortium name="The Broad Institute Genome Sequencing Center for Infectious Disease"/>
            <person name="Wu L."/>
            <person name="Ma J."/>
        </authorList>
    </citation>
    <scope>NUCLEOTIDE SEQUENCE [LARGE SCALE GENOMIC DNA]</scope>
    <source>
        <strain evidence="3">JCM 17137</strain>
    </source>
</reference>
<dbReference type="NCBIfam" id="TIGR00778">
    <property type="entry name" value="ahpD_dom"/>
    <property type="match status" value="1"/>
</dbReference>